<sequence length="182" mass="20589">MALPHEIEGNGLRLLRPRPEFAPLLHTALKRSYELHKEFLRWPNAEVSLIDAKESLQRSVTASNSSDPTAEKKYYIFTSELDTLVGCIGVRYLPEQECNSLGYWVNIDCAGRGYMTNALQLVLPFLKALPTVLFISERNESSKKLAVRAGFELYGTIVGNSEDARDRSHNTLIYRIESQGNR</sequence>
<evidence type="ECO:0000313" key="5">
    <source>
        <dbReference type="EMBL" id="APO82816.1"/>
    </source>
</evidence>
<comment type="similarity">
    <text evidence="3">Belongs to the acetyltransferase family. RimJ subfamily.</text>
</comment>
<gene>
    <name evidence="5" type="ORF">BL240_15675</name>
</gene>
<dbReference type="PROSITE" id="PS51186">
    <property type="entry name" value="GNAT"/>
    <property type="match status" value="1"/>
</dbReference>
<dbReference type="EMBL" id="CP018743">
    <property type="protein sequence ID" value="APO82816.1"/>
    <property type="molecule type" value="Genomic_DNA"/>
</dbReference>
<evidence type="ECO:0000259" key="4">
    <source>
        <dbReference type="PROSITE" id="PS51186"/>
    </source>
</evidence>
<dbReference type="Gene3D" id="3.40.630.30">
    <property type="match status" value="1"/>
</dbReference>
<dbReference type="InterPro" id="IPR016181">
    <property type="entry name" value="Acyl_CoA_acyltransferase"/>
</dbReference>
<proteinExistence type="inferred from homology"/>
<dbReference type="PANTHER" id="PTHR43792">
    <property type="entry name" value="GNAT FAMILY, PUTATIVE (AFU_ORTHOLOGUE AFUA_3G00765)-RELATED-RELATED"/>
    <property type="match status" value="1"/>
</dbReference>
<dbReference type="Pfam" id="PF13302">
    <property type="entry name" value="Acetyltransf_3"/>
    <property type="match status" value="1"/>
</dbReference>
<organism evidence="5 6">
    <name type="scientific">Pseudomonas putida</name>
    <name type="common">Arthrobacter siderocapsulatus</name>
    <dbReference type="NCBI Taxonomy" id="303"/>
    <lineage>
        <taxon>Bacteria</taxon>
        <taxon>Pseudomonadati</taxon>
        <taxon>Pseudomonadota</taxon>
        <taxon>Gammaproteobacteria</taxon>
        <taxon>Pseudomonadales</taxon>
        <taxon>Pseudomonadaceae</taxon>
        <taxon>Pseudomonas</taxon>
    </lineage>
</organism>
<keyword evidence="1" id="KW-0808">Transferase</keyword>
<dbReference type="SUPFAM" id="SSF55729">
    <property type="entry name" value="Acyl-CoA N-acyltransferases (Nat)"/>
    <property type="match status" value="1"/>
</dbReference>
<dbReference type="PANTHER" id="PTHR43792:SF8">
    <property type="entry name" value="[RIBOSOMAL PROTEIN US5]-ALANINE N-ACETYLTRANSFERASE"/>
    <property type="match status" value="1"/>
</dbReference>
<name>A0A1L5PS01_PSEPU</name>
<keyword evidence="2" id="KW-0012">Acyltransferase</keyword>
<accession>A0A1L5PS01</accession>
<feature type="domain" description="N-acetyltransferase" evidence="4">
    <location>
        <begin position="19"/>
        <end position="177"/>
    </location>
</feature>
<evidence type="ECO:0000256" key="3">
    <source>
        <dbReference type="ARBA" id="ARBA00038502"/>
    </source>
</evidence>
<evidence type="ECO:0000256" key="1">
    <source>
        <dbReference type="ARBA" id="ARBA00022679"/>
    </source>
</evidence>
<dbReference type="GO" id="GO:0016747">
    <property type="term" value="F:acyltransferase activity, transferring groups other than amino-acyl groups"/>
    <property type="evidence" value="ECO:0007669"/>
    <property type="project" value="InterPro"/>
</dbReference>
<dbReference type="Proteomes" id="UP000185146">
    <property type="component" value="Chromosome"/>
</dbReference>
<evidence type="ECO:0000313" key="6">
    <source>
        <dbReference type="Proteomes" id="UP000185146"/>
    </source>
</evidence>
<evidence type="ECO:0000256" key="2">
    <source>
        <dbReference type="ARBA" id="ARBA00023315"/>
    </source>
</evidence>
<reference evidence="5 6" key="1">
    <citation type="submission" date="2016-12" db="EMBL/GenBank/DDBJ databases">
        <title>Draft Genome Sequence of Mercury Resistant Pseudomonas DRA525.</title>
        <authorList>
            <person name="Drace K.M."/>
        </authorList>
    </citation>
    <scope>NUCLEOTIDE SEQUENCE [LARGE SCALE GENOMIC DNA]</scope>
    <source>
        <strain evidence="5 6">DRA525</strain>
    </source>
</reference>
<dbReference type="InterPro" id="IPR000182">
    <property type="entry name" value="GNAT_dom"/>
</dbReference>
<dbReference type="AlphaFoldDB" id="A0A1L5PS01"/>
<protein>
    <recommendedName>
        <fullName evidence="4">N-acetyltransferase domain-containing protein</fullName>
    </recommendedName>
</protein>
<dbReference type="InterPro" id="IPR051531">
    <property type="entry name" value="N-acetyltransferase"/>
</dbReference>